<dbReference type="EMBL" id="DSMU01000169">
    <property type="protein sequence ID" value="HEL65557.1"/>
    <property type="molecule type" value="Genomic_DNA"/>
</dbReference>
<comment type="similarity">
    <text evidence="4 10">Belongs to the aspartate/ornithine carbamoyltransferase superfamily. OTCase family.</text>
</comment>
<dbReference type="PROSITE" id="PS00097">
    <property type="entry name" value="CARBAMOYLTRANSFERASE"/>
    <property type="match status" value="1"/>
</dbReference>
<feature type="binding site" evidence="10">
    <location>
        <position position="300"/>
    </location>
    <ligand>
        <name>carbamoyl phosphate</name>
        <dbReference type="ChEBI" id="CHEBI:58228"/>
    </ligand>
</feature>
<dbReference type="AlphaFoldDB" id="A0A7C2IF13"/>
<comment type="catalytic activity">
    <reaction evidence="9 10">
        <text>carbamoyl phosphate + L-ornithine = L-citrulline + phosphate + H(+)</text>
        <dbReference type="Rhea" id="RHEA:19513"/>
        <dbReference type="ChEBI" id="CHEBI:15378"/>
        <dbReference type="ChEBI" id="CHEBI:43474"/>
        <dbReference type="ChEBI" id="CHEBI:46911"/>
        <dbReference type="ChEBI" id="CHEBI:57743"/>
        <dbReference type="ChEBI" id="CHEBI:58228"/>
        <dbReference type="EC" id="2.1.3.3"/>
    </reaction>
</comment>
<dbReference type="NCBIfam" id="TIGR00658">
    <property type="entry name" value="orni_carb_tr"/>
    <property type="match status" value="1"/>
</dbReference>
<dbReference type="Pfam" id="PF02729">
    <property type="entry name" value="OTCace_N"/>
    <property type="match status" value="1"/>
</dbReference>
<dbReference type="SUPFAM" id="SSF53671">
    <property type="entry name" value="Aspartate/ornithine carbamoyltransferase"/>
    <property type="match status" value="1"/>
</dbReference>
<sequence>MFASLRKRFHGRDFLSIGDVTGEEIKAIIQVAAEFKEGAKKGESHAFCEGKTLAMVFQKPSTRTRVSFEVAMYQLGGYALFLSALDLQLGRGETIADTARVLSRYVDAVMIRTFSQQDVEELAAAATVPVINGLTDWEHPCQVLADLMTVWEAKERFEGLRLAWVGDGNNVCHSLLLACPRVGMDIAVATPPGYAPHPEIVRAAKEVAEKTRVEVLTDPVEAVREADVVVTDVWASMGKEAEHAERVRVFQPYQVNSTLVGHARPDFIFLHCLPAHRGEEVTGEIIDGPQSRVWDEAENRLHVQKALLALLL</sequence>
<dbReference type="PANTHER" id="PTHR45753:SF3">
    <property type="entry name" value="ORNITHINE TRANSCARBAMYLASE, MITOCHONDRIAL"/>
    <property type="match status" value="1"/>
</dbReference>
<evidence type="ECO:0000256" key="2">
    <source>
        <dbReference type="ARBA" id="ARBA00004496"/>
    </source>
</evidence>
<dbReference type="EC" id="2.1.3.3" evidence="5 10"/>
<comment type="function">
    <text evidence="1">Reversibly catalyzes the transfer of the carbamoyl group from carbamoyl phosphate (CP) to the N(epsilon) atom of ornithine (ORN) to produce L-citrulline.</text>
</comment>
<dbReference type="InterPro" id="IPR036901">
    <property type="entry name" value="Asp/Orn_carbamoylTrfase_sf"/>
</dbReference>
<dbReference type="FunFam" id="3.40.50.1370:FF:000016">
    <property type="entry name" value="Ornithine carbamoyltransferase"/>
    <property type="match status" value="1"/>
</dbReference>
<evidence type="ECO:0000256" key="4">
    <source>
        <dbReference type="ARBA" id="ARBA00007805"/>
    </source>
</evidence>
<evidence type="ECO:0000313" key="13">
    <source>
        <dbReference type="EMBL" id="HEL65557.1"/>
    </source>
</evidence>
<comment type="pathway">
    <text evidence="3">Amino-acid biosynthesis; L-arginine biosynthesis; L-arginine from L-ornithine and carbamoyl phosphate: step 1/3.</text>
</comment>
<organism evidence="13">
    <name type="scientific">Ammonifex degensii</name>
    <dbReference type="NCBI Taxonomy" id="42838"/>
    <lineage>
        <taxon>Bacteria</taxon>
        <taxon>Bacillati</taxon>
        <taxon>Bacillota</taxon>
        <taxon>Clostridia</taxon>
        <taxon>Thermoanaerobacterales</taxon>
        <taxon>Thermoanaerobacteraceae</taxon>
        <taxon>Ammonifex</taxon>
    </lineage>
</organism>
<accession>A0A7C2IF13</accession>
<feature type="binding site" evidence="10">
    <location>
        <position position="232"/>
    </location>
    <ligand>
        <name>L-ornithine</name>
        <dbReference type="ChEBI" id="CHEBI:46911"/>
    </ligand>
</feature>
<dbReference type="NCBIfam" id="NF001986">
    <property type="entry name" value="PRK00779.1"/>
    <property type="match status" value="1"/>
</dbReference>
<keyword evidence="8 10" id="KW-0808">Transferase</keyword>
<dbReference type="PRINTS" id="PR00100">
    <property type="entry name" value="AOTCASE"/>
</dbReference>
<evidence type="ECO:0000256" key="7">
    <source>
        <dbReference type="ARBA" id="ARBA00022490"/>
    </source>
</evidence>
<gene>
    <name evidence="13" type="primary">argF</name>
    <name evidence="13" type="ORF">ENQ34_02605</name>
</gene>
<dbReference type="GO" id="GO:0019240">
    <property type="term" value="P:citrulline biosynthetic process"/>
    <property type="evidence" value="ECO:0007669"/>
    <property type="project" value="TreeGrafter"/>
</dbReference>
<keyword evidence="7 10" id="KW-0963">Cytoplasm</keyword>
<dbReference type="GO" id="GO:0016597">
    <property type="term" value="F:amino acid binding"/>
    <property type="evidence" value="ECO:0007669"/>
    <property type="project" value="InterPro"/>
</dbReference>
<evidence type="ECO:0000259" key="12">
    <source>
        <dbReference type="Pfam" id="PF02729"/>
    </source>
</evidence>
<dbReference type="PRINTS" id="PR00102">
    <property type="entry name" value="OTCASE"/>
</dbReference>
<feature type="binding site" evidence="10">
    <location>
        <position position="112"/>
    </location>
    <ligand>
        <name>carbamoyl phosphate</name>
        <dbReference type="ChEBI" id="CHEBI:58228"/>
    </ligand>
</feature>
<comment type="caution">
    <text evidence="13">The sequence shown here is derived from an EMBL/GenBank/DDBJ whole genome shotgun (WGS) entry which is preliminary data.</text>
</comment>
<dbReference type="GO" id="GO:0042450">
    <property type="term" value="P:L-arginine biosynthetic process via ornithine"/>
    <property type="evidence" value="ECO:0007669"/>
    <property type="project" value="UniProtKB-UniRule"/>
</dbReference>
<reference evidence="13" key="1">
    <citation type="journal article" date="2020" name="mSystems">
        <title>Genome- and Community-Level Interaction Insights into Carbon Utilization and Element Cycling Functions of Hydrothermarchaeota in Hydrothermal Sediment.</title>
        <authorList>
            <person name="Zhou Z."/>
            <person name="Liu Y."/>
            <person name="Xu W."/>
            <person name="Pan J."/>
            <person name="Luo Z.H."/>
            <person name="Li M."/>
        </authorList>
    </citation>
    <scope>NUCLEOTIDE SEQUENCE [LARGE SCALE GENOMIC DNA]</scope>
    <source>
        <strain evidence="13">SpSt-300</strain>
    </source>
</reference>
<dbReference type="HAMAP" id="MF_01109">
    <property type="entry name" value="OTCase"/>
    <property type="match status" value="1"/>
</dbReference>
<proteinExistence type="inferred from homology"/>
<dbReference type="GO" id="GO:0005737">
    <property type="term" value="C:cytoplasm"/>
    <property type="evidence" value="ECO:0007669"/>
    <property type="project" value="UniProtKB-SubCell"/>
</dbReference>
<feature type="binding site" evidence="10">
    <location>
        <begin position="272"/>
        <end position="273"/>
    </location>
    <ligand>
        <name>carbamoyl phosphate</name>
        <dbReference type="ChEBI" id="CHEBI:58228"/>
    </ligand>
</feature>
<evidence type="ECO:0000256" key="1">
    <source>
        <dbReference type="ARBA" id="ARBA00003822"/>
    </source>
</evidence>
<dbReference type="Gene3D" id="3.40.50.1370">
    <property type="entry name" value="Aspartate/ornithine carbamoyltransferase"/>
    <property type="match status" value="2"/>
</dbReference>
<feature type="binding site" evidence="10">
    <location>
        <begin position="61"/>
        <end position="64"/>
    </location>
    <ligand>
        <name>carbamoyl phosphate</name>
        <dbReference type="ChEBI" id="CHEBI:58228"/>
    </ligand>
</feature>
<dbReference type="InterPro" id="IPR006131">
    <property type="entry name" value="Asp_carbamoyltransf_Asp/Orn-bd"/>
</dbReference>
<protein>
    <recommendedName>
        <fullName evidence="6 10">Ornithine carbamoyltransferase</fullName>
        <shortName evidence="10">OTCase</shortName>
        <ecNumber evidence="5 10">2.1.3.3</ecNumber>
    </recommendedName>
</protein>
<feature type="binding site" evidence="10">
    <location>
        <begin position="236"/>
        <end position="237"/>
    </location>
    <ligand>
        <name>L-ornithine</name>
        <dbReference type="ChEBI" id="CHEBI:46911"/>
    </ligand>
</feature>
<dbReference type="PANTHER" id="PTHR45753">
    <property type="entry name" value="ORNITHINE CARBAMOYLTRANSFERASE, MITOCHONDRIAL"/>
    <property type="match status" value="1"/>
</dbReference>
<evidence type="ECO:0000256" key="3">
    <source>
        <dbReference type="ARBA" id="ARBA00004975"/>
    </source>
</evidence>
<comment type="subcellular location">
    <subcellularLocation>
        <location evidence="2 10">Cytoplasm</location>
    </subcellularLocation>
</comment>
<evidence type="ECO:0000256" key="8">
    <source>
        <dbReference type="ARBA" id="ARBA00022679"/>
    </source>
</evidence>
<feature type="binding site" evidence="10">
    <location>
        <position position="170"/>
    </location>
    <ligand>
        <name>L-ornithine</name>
        <dbReference type="ChEBI" id="CHEBI:46911"/>
    </ligand>
</feature>
<dbReference type="InterPro" id="IPR006130">
    <property type="entry name" value="Asp/Orn_carbamoylTrfase"/>
</dbReference>
<dbReference type="FunFam" id="3.40.50.1370:FF:000008">
    <property type="entry name" value="Ornithine carbamoyltransferase"/>
    <property type="match status" value="1"/>
</dbReference>
<dbReference type="InterPro" id="IPR002292">
    <property type="entry name" value="Orn/put_carbamltrans"/>
</dbReference>
<feature type="domain" description="Aspartate/ornithine carbamoyltransferase carbamoyl-P binding" evidence="12">
    <location>
        <begin position="12"/>
        <end position="152"/>
    </location>
</feature>
<dbReference type="InterPro" id="IPR006132">
    <property type="entry name" value="Asp/Orn_carbamoyltranf_P-bd"/>
</dbReference>
<evidence type="ECO:0000256" key="6">
    <source>
        <dbReference type="ARBA" id="ARBA00016634"/>
    </source>
</evidence>
<dbReference type="GO" id="GO:0004585">
    <property type="term" value="F:ornithine carbamoyltransferase activity"/>
    <property type="evidence" value="ECO:0007669"/>
    <property type="project" value="UniProtKB-UniRule"/>
</dbReference>
<evidence type="ECO:0000256" key="9">
    <source>
        <dbReference type="ARBA" id="ARBA00048772"/>
    </source>
</evidence>
<feature type="binding site" evidence="10">
    <location>
        <begin position="139"/>
        <end position="142"/>
    </location>
    <ligand>
        <name>carbamoyl phosphate</name>
        <dbReference type="ChEBI" id="CHEBI:58228"/>
    </ligand>
</feature>
<feature type="domain" description="Aspartate/ornithine carbamoyltransferase Asp/Orn-binding" evidence="11">
    <location>
        <begin position="158"/>
        <end position="311"/>
    </location>
</feature>
<evidence type="ECO:0000256" key="5">
    <source>
        <dbReference type="ARBA" id="ARBA00013007"/>
    </source>
</evidence>
<evidence type="ECO:0000256" key="10">
    <source>
        <dbReference type="HAMAP-Rule" id="MF_01109"/>
    </source>
</evidence>
<evidence type="ECO:0000259" key="11">
    <source>
        <dbReference type="Pfam" id="PF00185"/>
    </source>
</evidence>
<feature type="binding site" evidence="10">
    <location>
        <position position="88"/>
    </location>
    <ligand>
        <name>carbamoyl phosphate</name>
        <dbReference type="ChEBI" id="CHEBI:58228"/>
    </ligand>
</feature>
<dbReference type="InterPro" id="IPR024904">
    <property type="entry name" value="OTCase_ArgI"/>
</dbReference>
<name>A0A7C2IF13_9THEO</name>
<dbReference type="Pfam" id="PF00185">
    <property type="entry name" value="OTCace"/>
    <property type="match status" value="1"/>
</dbReference>